<evidence type="ECO:0000313" key="2">
    <source>
        <dbReference type="EMBL" id="PCG73668.1"/>
    </source>
</evidence>
<dbReference type="GO" id="GO:0010008">
    <property type="term" value="C:endosome membrane"/>
    <property type="evidence" value="ECO:0007669"/>
    <property type="project" value="TreeGrafter"/>
</dbReference>
<dbReference type="GO" id="GO:0000285">
    <property type="term" value="F:1-phosphatidylinositol-3-phosphate 5-kinase activity"/>
    <property type="evidence" value="ECO:0007669"/>
    <property type="project" value="TreeGrafter"/>
</dbReference>
<organism evidence="2">
    <name type="scientific">Heliothis virescens</name>
    <name type="common">Tobacco budworm moth</name>
    <dbReference type="NCBI Taxonomy" id="7102"/>
    <lineage>
        <taxon>Eukaryota</taxon>
        <taxon>Metazoa</taxon>
        <taxon>Ecdysozoa</taxon>
        <taxon>Arthropoda</taxon>
        <taxon>Hexapoda</taxon>
        <taxon>Insecta</taxon>
        <taxon>Pterygota</taxon>
        <taxon>Neoptera</taxon>
        <taxon>Endopterygota</taxon>
        <taxon>Lepidoptera</taxon>
        <taxon>Glossata</taxon>
        <taxon>Ditrysia</taxon>
        <taxon>Noctuoidea</taxon>
        <taxon>Noctuidae</taxon>
        <taxon>Heliothinae</taxon>
        <taxon>Heliothis</taxon>
    </lineage>
</organism>
<accession>A0A2A4JPN4</accession>
<feature type="compositionally biased region" description="Basic and acidic residues" evidence="1">
    <location>
        <begin position="111"/>
        <end position="140"/>
    </location>
</feature>
<feature type="compositionally biased region" description="Low complexity" evidence="1">
    <location>
        <begin position="100"/>
        <end position="110"/>
    </location>
</feature>
<feature type="compositionally biased region" description="Basic and acidic residues" evidence="1">
    <location>
        <begin position="170"/>
        <end position="182"/>
    </location>
</feature>
<dbReference type="STRING" id="7102.A0A2A4JPN4"/>
<dbReference type="InterPro" id="IPR027409">
    <property type="entry name" value="GroEL-like_apical_dom_sf"/>
</dbReference>
<feature type="region of interest" description="Disordered" evidence="1">
    <location>
        <begin position="93"/>
        <end position="188"/>
    </location>
</feature>
<dbReference type="EMBL" id="NWSH01000889">
    <property type="protein sequence ID" value="PCG73668.1"/>
    <property type="molecule type" value="Genomic_DNA"/>
</dbReference>
<gene>
    <name evidence="2" type="ORF">B5V51_14557</name>
</gene>
<proteinExistence type="predicted"/>
<dbReference type="AlphaFoldDB" id="A0A2A4JPN4"/>
<feature type="compositionally biased region" description="Polar residues" evidence="1">
    <location>
        <begin position="141"/>
        <end position="151"/>
    </location>
</feature>
<name>A0A2A4JPN4_HELVI</name>
<dbReference type="PANTHER" id="PTHR45748">
    <property type="entry name" value="1-PHOSPHATIDYLINOSITOL 3-PHOSPHATE 5-KINASE-RELATED"/>
    <property type="match status" value="1"/>
</dbReference>
<dbReference type="Gene3D" id="3.50.7.10">
    <property type="entry name" value="GroEL"/>
    <property type="match status" value="1"/>
</dbReference>
<sequence>MPRLGTCNNFYVKNYSSKTLMVLEGCAEPNLACCILLRGASLQELVRVKKVVKFMLLACYNWKLEKAFLGDIEAILPEPGMTFDDDVNEPDVTKEEATKNDITTNNTQNTETEKDTEQRKNSFNEESRKSNETDSNESSRSDNIFTNSNVKENAKNDKDDINTGYTNNKEGNKNEVNHKSSIEDDPLQNTKLFARKTDSDKTSSCGVPIRDFSDPLRATLSVDDDVFLPKEEAKLKADTHTDRWFDR</sequence>
<dbReference type="GO" id="GO:0046854">
    <property type="term" value="P:phosphatidylinositol phosphate biosynthetic process"/>
    <property type="evidence" value="ECO:0007669"/>
    <property type="project" value="TreeGrafter"/>
</dbReference>
<reference evidence="2" key="1">
    <citation type="submission" date="2017-09" db="EMBL/GenBank/DDBJ databases">
        <title>Contemporary evolution of a Lepidopteran species, Heliothis virescens, in response to modern agricultural practices.</title>
        <authorList>
            <person name="Fritz M.L."/>
            <person name="Deyonke A.M."/>
            <person name="Papanicolaou A."/>
            <person name="Micinski S."/>
            <person name="Westbrook J."/>
            <person name="Gould F."/>
        </authorList>
    </citation>
    <scope>NUCLEOTIDE SEQUENCE [LARGE SCALE GENOMIC DNA]</scope>
    <source>
        <strain evidence="2">HvINT-</strain>
        <tissue evidence="2">Whole body</tissue>
    </source>
</reference>
<evidence type="ECO:0000256" key="1">
    <source>
        <dbReference type="SAM" id="MobiDB-lite"/>
    </source>
</evidence>
<feature type="compositionally biased region" description="Basic and acidic residues" evidence="1">
    <location>
        <begin position="152"/>
        <end position="161"/>
    </location>
</feature>
<protein>
    <submittedName>
        <fullName evidence="2">Uncharacterized protein</fullName>
    </submittedName>
</protein>
<dbReference type="PANTHER" id="PTHR45748:SF7">
    <property type="entry name" value="1-PHOSPHATIDYLINOSITOL 3-PHOSPHATE 5-KINASE-RELATED"/>
    <property type="match status" value="1"/>
</dbReference>
<comment type="caution">
    <text evidence="2">The sequence shown here is derived from an EMBL/GenBank/DDBJ whole genome shotgun (WGS) entry which is preliminary data.</text>
</comment>